<feature type="region of interest" description="Disordered" evidence="2">
    <location>
        <begin position="94"/>
        <end position="129"/>
    </location>
</feature>
<dbReference type="EMBL" id="JAIZAY010000002">
    <property type="protein sequence ID" value="KAJ8046755.1"/>
    <property type="molecule type" value="Genomic_DNA"/>
</dbReference>
<feature type="region of interest" description="Disordered" evidence="2">
    <location>
        <begin position="1"/>
        <end position="71"/>
    </location>
</feature>
<evidence type="ECO:0000313" key="4">
    <source>
        <dbReference type="Proteomes" id="UP001152320"/>
    </source>
</evidence>
<accession>A0A9Q1HIB5</accession>
<feature type="region of interest" description="Disordered" evidence="2">
    <location>
        <begin position="179"/>
        <end position="212"/>
    </location>
</feature>
<proteinExistence type="predicted"/>
<feature type="compositionally biased region" description="Polar residues" evidence="2">
    <location>
        <begin position="499"/>
        <end position="508"/>
    </location>
</feature>
<evidence type="ECO:0000313" key="3">
    <source>
        <dbReference type="EMBL" id="KAJ8046755.1"/>
    </source>
</evidence>
<feature type="region of interest" description="Disordered" evidence="2">
    <location>
        <begin position="338"/>
        <end position="428"/>
    </location>
</feature>
<evidence type="ECO:0000256" key="2">
    <source>
        <dbReference type="SAM" id="MobiDB-lite"/>
    </source>
</evidence>
<gene>
    <name evidence="3" type="ORF">HOLleu_05535</name>
</gene>
<keyword evidence="4" id="KW-1185">Reference proteome</keyword>
<dbReference type="Proteomes" id="UP001152320">
    <property type="component" value="Chromosome 2"/>
</dbReference>
<dbReference type="OrthoDB" id="6428926at2759"/>
<feature type="compositionally biased region" description="Polar residues" evidence="2">
    <location>
        <begin position="94"/>
        <end position="128"/>
    </location>
</feature>
<sequence length="742" mass="82355">MSINPLFSGPGQYSRNPPSRPPLGILANSASNMQPIGEMESVTPRKKPRLNSAGNTYSETEDGADPFGDFEEESFTADDLAAIDRIATQALSQATTDNIKNNSGQSAAGSAPRTQFASSKQTSRNYLHQKNVFPVNGVMQNRNRSVRDSSSQPPLYLQNKVQTNVDIPFHQLGRGNSKLLSSQVETRTNNFRKNTSTSTGGEGSSQENHLTPLKGTTVVDSSALPSGAQDELSQLRKLQQQVERYRSEAEALTQQLKTLKSEKYTKDGEIEVLRQNLNKAQTDISRLKMERIQEDEQQKREQVSKEKELQKEVETLKTQLEFKDREIIEAQTSFRNLQQRTVQMDEQKSSRDTFPSPRKSPKLVHVTSPPKCTNFPSQASFVAGSSKHQKGPESPKPSKCHREEQKRPSTCKSPGSSAISGGSPSCHLTNKVLTPPSYGVAVQIKTRFPNGRVTPSQMVGLLMKKVETETYDEPMQEDGYIMGLYHGPSEIRSKHSSDSDAGQSSRICQSEAKELQKPSSCMTASLSISRLLNPPSDTLEPLEVPLPRHPTATGTNSSFTTAHLTNLLPHLQELLDNYVQELERLVAANTRSTKKYNRSNSVPSDQTEDLTEIDNELRSQEQNLGLGLQALNRLCSHSEPVCKIIVAGFDQRQEDMDISVDEIDPSAPIISTQTDSRPSSSISSSRSSINPFNQEPCRILQLLQLVLKSNPVKDHPTQKLRELGWKVVFTLSRNCPKSNVKW</sequence>
<feature type="compositionally biased region" description="Low complexity" evidence="2">
    <location>
        <begin position="413"/>
        <end position="425"/>
    </location>
</feature>
<name>A0A9Q1HIB5_HOLLE</name>
<feature type="compositionally biased region" description="Polar residues" evidence="2">
    <location>
        <begin position="370"/>
        <end position="380"/>
    </location>
</feature>
<comment type="caution">
    <text evidence="3">The sequence shown here is derived from an EMBL/GenBank/DDBJ whole genome shotgun (WGS) entry which is preliminary data.</text>
</comment>
<dbReference type="PANTHER" id="PTHR28594">
    <property type="entry name" value="ATR-INTERACTING PROTEIN"/>
    <property type="match status" value="1"/>
</dbReference>
<protein>
    <submittedName>
        <fullName evidence="3">ATR-interacting protein</fullName>
    </submittedName>
</protein>
<dbReference type="PANTHER" id="PTHR28594:SF1">
    <property type="entry name" value="ATR-INTERACTING PROTEIN"/>
    <property type="match status" value="1"/>
</dbReference>
<dbReference type="InterPro" id="IPR033349">
    <property type="entry name" value="ATRIP"/>
</dbReference>
<keyword evidence="1" id="KW-0175">Coiled coil</keyword>
<reference evidence="3" key="1">
    <citation type="submission" date="2021-10" db="EMBL/GenBank/DDBJ databases">
        <title>Tropical sea cucumber genome reveals ecological adaptation and Cuvierian tubules defense mechanism.</title>
        <authorList>
            <person name="Chen T."/>
        </authorList>
    </citation>
    <scope>NUCLEOTIDE SEQUENCE</scope>
    <source>
        <strain evidence="3">Nanhai2018</strain>
        <tissue evidence="3">Muscle</tissue>
    </source>
</reference>
<evidence type="ECO:0000256" key="1">
    <source>
        <dbReference type="SAM" id="Coils"/>
    </source>
</evidence>
<feature type="compositionally biased region" description="Polar residues" evidence="2">
    <location>
        <begin position="1"/>
        <end position="17"/>
    </location>
</feature>
<dbReference type="GO" id="GO:0000077">
    <property type="term" value="P:DNA damage checkpoint signaling"/>
    <property type="evidence" value="ECO:0007669"/>
    <property type="project" value="InterPro"/>
</dbReference>
<feature type="compositionally biased region" description="Polar residues" evidence="2">
    <location>
        <begin position="179"/>
        <end position="194"/>
    </location>
</feature>
<feature type="compositionally biased region" description="Acidic residues" evidence="2">
    <location>
        <begin position="59"/>
        <end position="71"/>
    </location>
</feature>
<dbReference type="AlphaFoldDB" id="A0A9Q1HIB5"/>
<dbReference type="GO" id="GO:0006281">
    <property type="term" value="P:DNA repair"/>
    <property type="evidence" value="ECO:0007669"/>
    <property type="project" value="TreeGrafter"/>
</dbReference>
<feature type="region of interest" description="Disordered" evidence="2">
    <location>
        <begin position="663"/>
        <end position="690"/>
    </location>
</feature>
<organism evidence="3 4">
    <name type="scientific">Holothuria leucospilota</name>
    <name type="common">Black long sea cucumber</name>
    <name type="synonym">Mertensiothuria leucospilota</name>
    <dbReference type="NCBI Taxonomy" id="206669"/>
    <lineage>
        <taxon>Eukaryota</taxon>
        <taxon>Metazoa</taxon>
        <taxon>Echinodermata</taxon>
        <taxon>Eleutherozoa</taxon>
        <taxon>Echinozoa</taxon>
        <taxon>Holothuroidea</taxon>
        <taxon>Aspidochirotacea</taxon>
        <taxon>Aspidochirotida</taxon>
        <taxon>Holothuriidae</taxon>
        <taxon>Holothuria</taxon>
    </lineage>
</organism>
<feature type="coiled-coil region" evidence="1">
    <location>
        <begin position="228"/>
        <end position="326"/>
    </location>
</feature>
<feature type="compositionally biased region" description="Low complexity" evidence="2">
    <location>
        <begin position="676"/>
        <end position="689"/>
    </location>
</feature>
<feature type="region of interest" description="Disordered" evidence="2">
    <location>
        <begin position="491"/>
        <end position="514"/>
    </location>
</feature>